<evidence type="ECO:0000256" key="1">
    <source>
        <dbReference type="ARBA" id="ARBA00022614"/>
    </source>
</evidence>
<dbReference type="EMBL" id="MTKT01005171">
    <property type="protein sequence ID" value="OWM68112.1"/>
    <property type="molecule type" value="Genomic_DNA"/>
</dbReference>
<dbReference type="Pfam" id="PF08263">
    <property type="entry name" value="LRRNT_2"/>
    <property type="match status" value="1"/>
</dbReference>
<evidence type="ECO:0000256" key="3">
    <source>
        <dbReference type="SAM" id="SignalP"/>
    </source>
</evidence>
<feature type="chain" id="PRO_5012804208" description="Leucine-rich repeat-containing N-terminal plant-type domain-containing protein" evidence="3">
    <location>
        <begin position="23"/>
        <end position="107"/>
    </location>
</feature>
<feature type="domain" description="Leucine-rich repeat-containing N-terminal plant-type" evidence="4">
    <location>
        <begin position="28"/>
        <end position="60"/>
    </location>
</feature>
<organism evidence="5 6">
    <name type="scientific">Punica granatum</name>
    <name type="common">Pomegranate</name>
    <dbReference type="NCBI Taxonomy" id="22663"/>
    <lineage>
        <taxon>Eukaryota</taxon>
        <taxon>Viridiplantae</taxon>
        <taxon>Streptophyta</taxon>
        <taxon>Embryophyta</taxon>
        <taxon>Tracheophyta</taxon>
        <taxon>Spermatophyta</taxon>
        <taxon>Magnoliopsida</taxon>
        <taxon>eudicotyledons</taxon>
        <taxon>Gunneridae</taxon>
        <taxon>Pentapetalae</taxon>
        <taxon>rosids</taxon>
        <taxon>malvids</taxon>
        <taxon>Myrtales</taxon>
        <taxon>Lythraceae</taxon>
        <taxon>Punica</taxon>
    </lineage>
</organism>
<evidence type="ECO:0000313" key="5">
    <source>
        <dbReference type="EMBL" id="OWM68112.1"/>
    </source>
</evidence>
<reference evidence="6" key="1">
    <citation type="journal article" date="2017" name="Plant J.">
        <title>The pomegranate (Punica granatum L.) genome and the genomics of punicalagin biosynthesis.</title>
        <authorList>
            <person name="Qin G."/>
            <person name="Xu C."/>
            <person name="Ming R."/>
            <person name="Tang H."/>
            <person name="Guyot R."/>
            <person name="Kramer E.M."/>
            <person name="Hu Y."/>
            <person name="Yi X."/>
            <person name="Qi Y."/>
            <person name="Xu X."/>
            <person name="Gao Z."/>
            <person name="Pan H."/>
            <person name="Jian J."/>
            <person name="Tian Y."/>
            <person name="Yue Z."/>
            <person name="Xu Y."/>
        </authorList>
    </citation>
    <scope>NUCLEOTIDE SEQUENCE [LARGE SCALE GENOMIC DNA]</scope>
    <source>
        <strain evidence="6">cv. Dabenzi</strain>
    </source>
</reference>
<dbReference type="InterPro" id="IPR013210">
    <property type="entry name" value="LRR_N_plant-typ"/>
</dbReference>
<feature type="signal peptide" evidence="3">
    <location>
        <begin position="1"/>
        <end position="22"/>
    </location>
</feature>
<evidence type="ECO:0000313" key="6">
    <source>
        <dbReference type="Proteomes" id="UP000197138"/>
    </source>
</evidence>
<proteinExistence type="predicted"/>
<protein>
    <recommendedName>
        <fullName evidence="4">Leucine-rich repeat-containing N-terminal plant-type domain-containing protein</fullName>
    </recommendedName>
</protein>
<sequence length="107" mass="11934">MLPKILPLIAISVLFFLPFSTPNLAPNRAALFALRAAVAGRTLLWNVNQQSPCSWAGVQCESNRVRTRREEASAIRLYPDFSLLTYRQDLRATESLSNCDGSFTLGF</sequence>
<keyword evidence="3" id="KW-0732">Signal</keyword>
<dbReference type="Proteomes" id="UP000197138">
    <property type="component" value="Unassembled WGS sequence"/>
</dbReference>
<name>A0A218W7N3_PUNGR</name>
<dbReference type="AlphaFoldDB" id="A0A218W7N3"/>
<gene>
    <name evidence="5" type="ORF">CDL15_Pgr016312</name>
</gene>
<accession>A0A218W7N3</accession>
<evidence type="ECO:0000256" key="2">
    <source>
        <dbReference type="ARBA" id="ARBA00022737"/>
    </source>
</evidence>
<keyword evidence="2" id="KW-0677">Repeat</keyword>
<keyword evidence="1" id="KW-0433">Leucine-rich repeat</keyword>
<evidence type="ECO:0000259" key="4">
    <source>
        <dbReference type="Pfam" id="PF08263"/>
    </source>
</evidence>
<comment type="caution">
    <text evidence="5">The sequence shown here is derived from an EMBL/GenBank/DDBJ whole genome shotgun (WGS) entry which is preliminary data.</text>
</comment>